<keyword evidence="4" id="KW-1185">Reference proteome</keyword>
<keyword evidence="2" id="KW-0812">Transmembrane</keyword>
<reference evidence="3" key="2">
    <citation type="submission" date="2020-09" db="EMBL/GenBank/DDBJ databases">
        <authorList>
            <person name="Sun Q."/>
            <person name="Ohkuma M."/>
        </authorList>
    </citation>
    <scope>NUCLEOTIDE SEQUENCE</scope>
    <source>
        <strain evidence="3">JCM 4784</strain>
    </source>
</reference>
<keyword evidence="2" id="KW-1133">Transmembrane helix</keyword>
<comment type="caution">
    <text evidence="3">The sequence shown here is derived from an EMBL/GenBank/DDBJ whole genome shotgun (WGS) entry which is preliminary data.</text>
</comment>
<sequence length="204" mass="21528">MLALMILANLVVILGAGVLWYALGGDVTVVGVTAGALLAFAGAMLPLIRGRGQQGDGEPLWPPLILAVIPSAVLLVGLPALGVYWHLGSQSVDLTNDFSLKLNGPVEDRDVVTASAHADRAKSRLTVTFTVTEFDPASPVCAPTSTLTVTPQSRGARTTPQTRPSNETFTFDLGADRKDIRLTVAVRAERNCRLNLSVASARLD</sequence>
<feature type="transmembrane region" description="Helical" evidence="2">
    <location>
        <begin position="60"/>
        <end position="87"/>
    </location>
</feature>
<gene>
    <name evidence="3" type="ORF">GCM10018785_57490</name>
</gene>
<dbReference type="EMBL" id="BNBT01000120">
    <property type="protein sequence ID" value="GHE81933.1"/>
    <property type="molecule type" value="Genomic_DNA"/>
</dbReference>
<evidence type="ECO:0000313" key="4">
    <source>
        <dbReference type="Proteomes" id="UP000608024"/>
    </source>
</evidence>
<evidence type="ECO:0000313" key="3">
    <source>
        <dbReference type="EMBL" id="GHE81933.1"/>
    </source>
</evidence>
<dbReference type="Proteomes" id="UP000608024">
    <property type="component" value="Unassembled WGS sequence"/>
</dbReference>
<dbReference type="AlphaFoldDB" id="A0A919DUY6"/>
<evidence type="ECO:0000256" key="1">
    <source>
        <dbReference type="SAM" id="MobiDB-lite"/>
    </source>
</evidence>
<feature type="transmembrane region" description="Helical" evidence="2">
    <location>
        <begin position="29"/>
        <end position="48"/>
    </location>
</feature>
<accession>A0A919DUY6</accession>
<keyword evidence="2" id="KW-0472">Membrane</keyword>
<evidence type="ECO:0000256" key="2">
    <source>
        <dbReference type="SAM" id="Phobius"/>
    </source>
</evidence>
<proteinExistence type="predicted"/>
<organism evidence="3 4">
    <name type="scientific">Streptomyces longispororuber</name>
    <dbReference type="NCBI Taxonomy" id="68230"/>
    <lineage>
        <taxon>Bacteria</taxon>
        <taxon>Bacillati</taxon>
        <taxon>Actinomycetota</taxon>
        <taxon>Actinomycetes</taxon>
        <taxon>Kitasatosporales</taxon>
        <taxon>Streptomycetaceae</taxon>
        <taxon>Streptomyces</taxon>
    </lineage>
</organism>
<name>A0A919DUY6_9ACTN</name>
<reference evidence="3" key="1">
    <citation type="journal article" date="2014" name="Int. J. Syst. Evol. Microbiol.">
        <title>Complete genome sequence of Corynebacterium casei LMG S-19264T (=DSM 44701T), isolated from a smear-ripened cheese.</title>
        <authorList>
            <consortium name="US DOE Joint Genome Institute (JGI-PGF)"/>
            <person name="Walter F."/>
            <person name="Albersmeier A."/>
            <person name="Kalinowski J."/>
            <person name="Ruckert C."/>
        </authorList>
    </citation>
    <scope>NUCLEOTIDE SEQUENCE</scope>
    <source>
        <strain evidence="3">JCM 4784</strain>
    </source>
</reference>
<feature type="region of interest" description="Disordered" evidence="1">
    <location>
        <begin position="147"/>
        <end position="169"/>
    </location>
</feature>
<protein>
    <submittedName>
        <fullName evidence="3">Uncharacterized protein</fullName>
    </submittedName>
</protein>
<feature type="transmembrane region" description="Helical" evidence="2">
    <location>
        <begin position="7"/>
        <end position="23"/>
    </location>
</feature>